<evidence type="ECO:0000256" key="3">
    <source>
        <dbReference type="ARBA" id="ARBA00023285"/>
    </source>
</evidence>
<dbReference type="RefSeq" id="WP_062941201.1">
    <property type="nucleotide sequence ID" value="NZ_CP171844.1"/>
</dbReference>
<dbReference type="UniPathway" id="UPA00560"/>
<comment type="cofactor">
    <cofactor evidence="5">
        <name>adenosylcob(III)alamin</name>
        <dbReference type="ChEBI" id="CHEBI:18408"/>
    </cofactor>
    <text evidence="5">Binds between the large and small subunits.</text>
</comment>
<comment type="subunit">
    <text evidence="5">The basic unit is a heterodimer which dimerizes to form tetramers. The heterotetramers trimerize; 6 large subunits form a core ring with 6 small subunits projecting outwards.</text>
</comment>
<dbReference type="GO" id="GO:0008851">
    <property type="term" value="F:ethanolamine ammonia-lyase activity"/>
    <property type="evidence" value="ECO:0007669"/>
    <property type="project" value="UniProtKB-UniRule"/>
</dbReference>
<accession>A0A154IM79</accession>
<comment type="pathway">
    <text evidence="5">Amine and polyamine degradation; ethanolamine degradation.</text>
</comment>
<dbReference type="Gene3D" id="3.40.50.11240">
    <property type="entry name" value="Ethanolamine ammonia-lyase light chain (EutC)"/>
    <property type="match status" value="1"/>
</dbReference>
<dbReference type="PIRSF" id="PIRSF018982">
    <property type="entry name" value="EutC"/>
    <property type="match status" value="1"/>
</dbReference>
<feature type="binding site" evidence="5">
    <location>
        <position position="147"/>
    </location>
    <ligand>
        <name>adenosylcob(III)alamin</name>
        <dbReference type="ChEBI" id="CHEBI:18408"/>
    </ligand>
</feature>
<feature type="binding site" evidence="5">
    <location>
        <position position="168"/>
    </location>
    <ligand>
        <name>adenosylcob(III)alamin</name>
        <dbReference type="ChEBI" id="CHEBI:18408"/>
    </ligand>
</feature>
<evidence type="ECO:0000256" key="1">
    <source>
        <dbReference type="ARBA" id="ARBA00022628"/>
    </source>
</evidence>
<dbReference type="AlphaFoldDB" id="A0A154IM79"/>
<comment type="subcellular location">
    <subcellularLocation>
        <location evidence="5">Bacterial microcompartment</location>
    </subcellularLocation>
</comment>
<dbReference type="EC" id="4.3.1.7" evidence="5"/>
<gene>
    <name evidence="5" type="primary">eutC</name>
    <name evidence="6" type="ORF">A4A59_01205</name>
</gene>
<comment type="function">
    <text evidence="5">Catalyzes the deamination of various vicinal amino-alcohols to oxo compounds. Allows this organism to utilize ethanolamine as the sole source of nitrogen and carbon in the presence of external vitamin B12.</text>
</comment>
<name>A0A154IM79_RHILE</name>
<dbReference type="Gene3D" id="1.10.30.40">
    <property type="entry name" value="Ethanolamine ammonia-lyase light chain (EutC), N-terminal domain"/>
    <property type="match status" value="1"/>
</dbReference>
<comment type="catalytic activity">
    <reaction evidence="5">
        <text>ethanolamine = acetaldehyde + NH4(+)</text>
        <dbReference type="Rhea" id="RHEA:15313"/>
        <dbReference type="ChEBI" id="CHEBI:15343"/>
        <dbReference type="ChEBI" id="CHEBI:28938"/>
        <dbReference type="ChEBI" id="CHEBI:57603"/>
        <dbReference type="EC" id="4.3.1.7"/>
    </reaction>
</comment>
<comment type="similarity">
    <text evidence="5">Belongs to the EutC family.</text>
</comment>
<dbReference type="Pfam" id="PF05985">
    <property type="entry name" value="EutC"/>
    <property type="match status" value="1"/>
</dbReference>
<dbReference type="GO" id="GO:0046336">
    <property type="term" value="P:ethanolamine catabolic process"/>
    <property type="evidence" value="ECO:0007669"/>
    <property type="project" value="UniProtKB-UniRule"/>
</dbReference>
<evidence type="ECO:0000256" key="4">
    <source>
        <dbReference type="ARBA" id="ARBA00024446"/>
    </source>
</evidence>
<sequence>MNSIEPDPFARFRNATRARIGLGRAGDALPTSAILDFQLAHARARDAVHGQVDFVALAKELAPVATVHIRSRAKDRTIYLARPDLGRRTHAADLPGPGDRYDIAFIIADGLSASAVEHHAVPLFKACMKRLGDFSVAPVILGEQARVAFGDEAAAAFGAEVAIVLIGERPGLSVPDSLGAYITFRPQSGRRDSERNCISNIHADGLGYEVAADKIVWIVREALRLQLTGVDLKENAEGAIEALPHQEA</sequence>
<dbReference type="NCBIfam" id="NF003971">
    <property type="entry name" value="PRK05465.1"/>
    <property type="match status" value="1"/>
</dbReference>
<keyword evidence="2 5" id="KW-0456">Lyase</keyword>
<dbReference type="InterPro" id="IPR042251">
    <property type="entry name" value="EutC_C"/>
</dbReference>
<dbReference type="PANTHER" id="PTHR39330">
    <property type="entry name" value="ETHANOLAMINE AMMONIA-LYASE LIGHT CHAIN"/>
    <property type="match status" value="1"/>
</dbReference>
<feature type="binding site" evidence="5">
    <location>
        <position position="197"/>
    </location>
    <ligand>
        <name>adenosylcob(III)alamin</name>
        <dbReference type="ChEBI" id="CHEBI:18408"/>
    </ligand>
</feature>
<dbReference type="HAMAP" id="MF_00601">
    <property type="entry name" value="EutC"/>
    <property type="match status" value="1"/>
</dbReference>
<protein>
    <recommendedName>
        <fullName evidence="5">Ethanolamine ammonia-lyase small subunit</fullName>
        <shortName evidence="5">EAL small subunit</shortName>
        <ecNumber evidence="5">4.3.1.7</ecNumber>
    </recommendedName>
</protein>
<dbReference type="GO" id="GO:0009350">
    <property type="term" value="C:ethanolamine ammonia-lyase complex"/>
    <property type="evidence" value="ECO:0007669"/>
    <property type="project" value="UniProtKB-UniRule"/>
</dbReference>
<organism evidence="6">
    <name type="scientific">Rhizobium leguminosarum</name>
    <dbReference type="NCBI Taxonomy" id="384"/>
    <lineage>
        <taxon>Bacteria</taxon>
        <taxon>Pseudomonadati</taxon>
        <taxon>Pseudomonadota</taxon>
        <taxon>Alphaproteobacteria</taxon>
        <taxon>Hyphomicrobiales</taxon>
        <taxon>Rhizobiaceae</taxon>
        <taxon>Rhizobium/Agrobacterium group</taxon>
        <taxon>Rhizobium</taxon>
    </lineage>
</organism>
<dbReference type="InterPro" id="IPR009246">
    <property type="entry name" value="EutC"/>
</dbReference>
<keyword evidence="3 5" id="KW-0170">Cobalt</keyword>
<dbReference type="GO" id="GO:0006520">
    <property type="term" value="P:amino acid metabolic process"/>
    <property type="evidence" value="ECO:0007669"/>
    <property type="project" value="InterPro"/>
</dbReference>
<dbReference type="InterPro" id="IPR042255">
    <property type="entry name" value="EutC_N"/>
</dbReference>
<evidence type="ECO:0000256" key="2">
    <source>
        <dbReference type="ARBA" id="ARBA00023239"/>
    </source>
</evidence>
<keyword evidence="4 5" id="KW-1283">Bacterial microcompartment</keyword>
<dbReference type="GO" id="GO:0031471">
    <property type="term" value="C:ethanolamine degradation polyhedral organelle"/>
    <property type="evidence" value="ECO:0007669"/>
    <property type="project" value="UniProtKB-UniRule"/>
</dbReference>
<evidence type="ECO:0000256" key="5">
    <source>
        <dbReference type="HAMAP-Rule" id="MF_00601"/>
    </source>
</evidence>
<dbReference type="PANTHER" id="PTHR39330:SF1">
    <property type="entry name" value="ETHANOLAMINE AMMONIA-LYASE SMALL SUBUNIT"/>
    <property type="match status" value="1"/>
</dbReference>
<dbReference type="GO" id="GO:0031419">
    <property type="term" value="F:cobalamin binding"/>
    <property type="evidence" value="ECO:0007669"/>
    <property type="project" value="UniProtKB-UniRule"/>
</dbReference>
<comment type="caution">
    <text evidence="6">The sequence shown here is derived from an EMBL/GenBank/DDBJ whole genome shotgun (WGS) entry which is preliminary data.</text>
</comment>
<dbReference type="EMBL" id="LVYU01000079">
    <property type="protein sequence ID" value="KZB01526.1"/>
    <property type="molecule type" value="Genomic_DNA"/>
</dbReference>
<proteinExistence type="inferred from homology"/>
<reference evidence="6" key="1">
    <citation type="submission" date="2016-03" db="EMBL/GenBank/DDBJ databases">
        <title>Microsymbionts genomes from the relict species Vavilovia formosa.</title>
        <authorList>
            <person name="Chirak E."/>
            <person name="Kimeklis A."/>
            <person name="Kopat V."/>
            <person name="Andronov E."/>
        </authorList>
    </citation>
    <scope>NUCLEOTIDE SEQUENCE [LARGE SCALE GENOMIC DNA]</scope>
    <source>
        <strain evidence="6">Vaf12</strain>
    </source>
</reference>
<evidence type="ECO:0000313" key="6">
    <source>
        <dbReference type="EMBL" id="KZB01526.1"/>
    </source>
</evidence>
<keyword evidence="1 5" id="KW-0846">Cobalamin</keyword>